<dbReference type="GO" id="GO:0003723">
    <property type="term" value="F:RNA binding"/>
    <property type="evidence" value="ECO:0007669"/>
    <property type="project" value="UniProtKB-KW"/>
</dbReference>
<evidence type="ECO:0000259" key="2">
    <source>
        <dbReference type="SMART" id="SM00363"/>
    </source>
</evidence>
<dbReference type="PROSITE" id="PS50889">
    <property type="entry name" value="S4"/>
    <property type="match status" value="1"/>
</dbReference>
<reference evidence="3 4" key="1">
    <citation type="submission" date="2019-02" db="EMBL/GenBank/DDBJ databases">
        <authorList>
            <consortium name="Pathogen Informatics"/>
        </authorList>
    </citation>
    <scope>NUCLEOTIDE SEQUENCE [LARGE SCALE GENOMIC DNA]</scope>
    <source>
        <strain evidence="3 4">3012STDY7089603</strain>
    </source>
</reference>
<dbReference type="InterPro" id="IPR002942">
    <property type="entry name" value="S4_RNA-bd"/>
</dbReference>
<proteinExistence type="predicted"/>
<organism evidence="3 4">
    <name type="scientific">Urinicoccus massiliensis</name>
    <dbReference type="NCBI Taxonomy" id="1723382"/>
    <lineage>
        <taxon>Bacteria</taxon>
        <taxon>Bacillati</taxon>
        <taxon>Bacillota</taxon>
        <taxon>Tissierellia</taxon>
        <taxon>Tissierellales</taxon>
        <taxon>Peptoniphilaceae</taxon>
        <taxon>Urinicoccus</taxon>
    </lineage>
</organism>
<keyword evidence="1" id="KW-0694">RNA-binding</keyword>
<name>A0A8H2QSX3_9FIRM</name>
<dbReference type="SMART" id="SM00363">
    <property type="entry name" value="S4"/>
    <property type="match status" value="1"/>
</dbReference>
<dbReference type="CDD" id="cd00165">
    <property type="entry name" value="S4"/>
    <property type="match status" value="1"/>
</dbReference>
<dbReference type="RefSeq" id="WP_131749930.1">
    <property type="nucleotide sequence ID" value="NZ_CAACYI010000001.1"/>
</dbReference>
<dbReference type="SUPFAM" id="SSF55174">
    <property type="entry name" value="Alpha-L RNA-binding motif"/>
    <property type="match status" value="1"/>
</dbReference>
<comment type="caution">
    <text evidence="3">The sequence shown here is derived from an EMBL/GenBank/DDBJ whole genome shotgun (WGS) entry which is preliminary data.</text>
</comment>
<dbReference type="Proteomes" id="UP000377798">
    <property type="component" value="Unassembled WGS sequence"/>
</dbReference>
<keyword evidence="4" id="KW-1185">Reference proteome</keyword>
<sequence>MEKIIELKDEFIRLDQALKRGDLVQSGGHAKLLIQEGQVLVNGEVEYRRGKKLLAGDRISLNGQELLIK</sequence>
<feature type="domain" description="RNA-binding S4" evidence="2">
    <location>
        <begin position="12"/>
        <end position="68"/>
    </location>
</feature>
<dbReference type="EMBL" id="CAACYI010000001">
    <property type="protein sequence ID" value="VFB17396.1"/>
    <property type="molecule type" value="Genomic_DNA"/>
</dbReference>
<evidence type="ECO:0000256" key="1">
    <source>
        <dbReference type="PROSITE-ProRule" id="PRU00182"/>
    </source>
</evidence>
<dbReference type="AlphaFoldDB" id="A0A8H2QSX3"/>
<protein>
    <submittedName>
        <fullName evidence="3">Ribosome-associated protein</fullName>
    </submittedName>
</protein>
<accession>A0A8H2QSX3</accession>
<dbReference type="InterPro" id="IPR036986">
    <property type="entry name" value="S4_RNA-bd_sf"/>
</dbReference>
<gene>
    <name evidence="3" type="primary">ybcJ</name>
    <name evidence="3" type="ORF">NCTC13150_01989</name>
</gene>
<dbReference type="Pfam" id="PF13275">
    <property type="entry name" value="S4_2"/>
    <property type="match status" value="1"/>
</dbReference>
<evidence type="ECO:0000313" key="3">
    <source>
        <dbReference type="EMBL" id="VFB17396.1"/>
    </source>
</evidence>
<evidence type="ECO:0000313" key="4">
    <source>
        <dbReference type="Proteomes" id="UP000377798"/>
    </source>
</evidence>
<dbReference type="Gene3D" id="3.10.290.10">
    <property type="entry name" value="RNA-binding S4 domain"/>
    <property type="match status" value="1"/>
</dbReference>